<sequence>MVKLLPLLLNITYVKGLCDMIFGKYINKYYIKYAPILLLGILALIAVDYLQLLVPEIYRTVVNGVNEGAVTDASGAVSAFDLDFLLDKVCLPLIGIIVSIVCGRFMWRICFFGSGIRVETDIRGQMFDHCKELSQQYYQLNKVGNLMSLFTNDLETVQNCFSSGILMFCDALFLGILAVAKMMNMNIILALLSMIPMVLLLIVGLIIGKYMTHKWEKRQEAFSLLSDFSQESFAGIAVIKAFVKEGKELAAFKKLNKENEVTNVEYTKLSVALNVFVTLLVESVICVILGYGGYLVYKGIFNAGQLVEFIGYFTAIVWPVMAISELINMHSQGKASLLRITELLDAPVEVKDSDSVTDIPQIKGDIEFKNLTFRYPSGEYDALSNVSFQIKAGENVGIIGRTGSGKTTIVDLILRTYNVPDGTIFIDGKDINSIPIKTVRRFCAYVPQDNFLFSDTIEHNISFASDGKTPQDAVKAAKYAAVDDNIVEFAHGYQTVLGERGVTVSGGQKQRISIARALMKDAAILILDDSVSAVDVKTEKEILASLKTVRSGKTTILIAHRVTTIENMDKIIFIDDGRVIDAGTHDQLYERCKDYRLTVDLQRLEIKKEGAVNA</sequence>
<dbReference type="PROSITE" id="PS00211">
    <property type="entry name" value="ABC_TRANSPORTER_1"/>
    <property type="match status" value="1"/>
</dbReference>
<evidence type="ECO:0000256" key="2">
    <source>
        <dbReference type="ARBA" id="ARBA00022448"/>
    </source>
</evidence>
<dbReference type="InterPro" id="IPR011527">
    <property type="entry name" value="ABC1_TM_dom"/>
</dbReference>
<organism evidence="12 13">
    <name type="scientific">Candidatus Faeciplasma pullistercoris</name>
    <dbReference type="NCBI Taxonomy" id="2840800"/>
    <lineage>
        <taxon>Bacteria</taxon>
        <taxon>Bacillati</taxon>
        <taxon>Bacillota</taxon>
        <taxon>Clostridia</taxon>
        <taxon>Eubacteriales</taxon>
        <taxon>Oscillospiraceae</taxon>
        <taxon>Oscillospiraceae incertae sedis</taxon>
        <taxon>Candidatus Faeciplasma</taxon>
    </lineage>
</organism>
<keyword evidence="4 9" id="KW-0812">Transmembrane</keyword>
<keyword evidence="7 9" id="KW-1133">Transmembrane helix</keyword>
<feature type="transmembrane region" description="Helical" evidence="9">
    <location>
        <begin position="309"/>
        <end position="329"/>
    </location>
</feature>
<evidence type="ECO:0000256" key="3">
    <source>
        <dbReference type="ARBA" id="ARBA00022475"/>
    </source>
</evidence>
<dbReference type="Gene3D" id="3.40.50.300">
    <property type="entry name" value="P-loop containing nucleotide triphosphate hydrolases"/>
    <property type="match status" value="1"/>
</dbReference>
<evidence type="ECO:0000256" key="6">
    <source>
        <dbReference type="ARBA" id="ARBA00022840"/>
    </source>
</evidence>
<feature type="transmembrane region" description="Helical" evidence="9">
    <location>
        <begin position="271"/>
        <end position="297"/>
    </location>
</feature>
<dbReference type="EMBL" id="DVLL01000011">
    <property type="protein sequence ID" value="HIT58578.1"/>
    <property type="molecule type" value="Genomic_DNA"/>
</dbReference>
<dbReference type="SUPFAM" id="SSF52540">
    <property type="entry name" value="P-loop containing nucleoside triphosphate hydrolases"/>
    <property type="match status" value="1"/>
</dbReference>
<dbReference type="InterPro" id="IPR017871">
    <property type="entry name" value="ABC_transporter-like_CS"/>
</dbReference>
<comment type="subcellular location">
    <subcellularLocation>
        <location evidence="1">Cell membrane</location>
        <topology evidence="1">Multi-pass membrane protein</topology>
    </subcellularLocation>
</comment>
<feature type="domain" description="ABC transmembrane type-1" evidence="11">
    <location>
        <begin position="38"/>
        <end position="332"/>
    </location>
</feature>
<dbReference type="GO" id="GO:0015421">
    <property type="term" value="F:ABC-type oligopeptide transporter activity"/>
    <property type="evidence" value="ECO:0007669"/>
    <property type="project" value="TreeGrafter"/>
</dbReference>
<evidence type="ECO:0000259" key="10">
    <source>
        <dbReference type="PROSITE" id="PS50893"/>
    </source>
</evidence>
<proteinExistence type="predicted"/>
<dbReference type="GO" id="GO:0005524">
    <property type="term" value="F:ATP binding"/>
    <property type="evidence" value="ECO:0007669"/>
    <property type="project" value="UniProtKB-KW"/>
</dbReference>
<feature type="transmembrane region" description="Helical" evidence="9">
    <location>
        <begin position="30"/>
        <end position="50"/>
    </location>
</feature>
<gene>
    <name evidence="12" type="ORF">IAC39_02535</name>
</gene>
<evidence type="ECO:0000256" key="9">
    <source>
        <dbReference type="SAM" id="Phobius"/>
    </source>
</evidence>
<dbReference type="Proteomes" id="UP000824136">
    <property type="component" value="Unassembled WGS sequence"/>
</dbReference>
<dbReference type="Pfam" id="PF00664">
    <property type="entry name" value="ABC_membrane"/>
    <property type="match status" value="1"/>
</dbReference>
<evidence type="ECO:0000256" key="7">
    <source>
        <dbReference type="ARBA" id="ARBA00022989"/>
    </source>
</evidence>
<comment type="caution">
    <text evidence="12">The sequence shown here is derived from an EMBL/GenBank/DDBJ whole genome shotgun (WGS) entry which is preliminary data.</text>
</comment>
<dbReference type="SMART" id="SM00382">
    <property type="entry name" value="AAA"/>
    <property type="match status" value="1"/>
</dbReference>
<evidence type="ECO:0000313" key="12">
    <source>
        <dbReference type="EMBL" id="HIT58578.1"/>
    </source>
</evidence>
<dbReference type="Pfam" id="PF00005">
    <property type="entry name" value="ABC_tran"/>
    <property type="match status" value="1"/>
</dbReference>
<feature type="transmembrane region" description="Helical" evidence="9">
    <location>
        <begin position="186"/>
        <end position="208"/>
    </location>
</feature>
<evidence type="ECO:0000256" key="5">
    <source>
        <dbReference type="ARBA" id="ARBA00022741"/>
    </source>
</evidence>
<dbReference type="Gene3D" id="1.20.1560.10">
    <property type="entry name" value="ABC transporter type 1, transmembrane domain"/>
    <property type="match status" value="1"/>
</dbReference>
<reference evidence="12" key="1">
    <citation type="submission" date="2020-10" db="EMBL/GenBank/DDBJ databases">
        <authorList>
            <person name="Gilroy R."/>
        </authorList>
    </citation>
    <scope>NUCLEOTIDE SEQUENCE</scope>
    <source>
        <strain evidence="12">CHK33-4379</strain>
    </source>
</reference>
<keyword evidence="5" id="KW-0547">Nucleotide-binding</keyword>
<evidence type="ECO:0000259" key="11">
    <source>
        <dbReference type="PROSITE" id="PS50929"/>
    </source>
</evidence>
<dbReference type="InterPro" id="IPR036640">
    <property type="entry name" value="ABC1_TM_sf"/>
</dbReference>
<keyword evidence="8 9" id="KW-0472">Membrane</keyword>
<dbReference type="GO" id="GO:0016887">
    <property type="term" value="F:ATP hydrolysis activity"/>
    <property type="evidence" value="ECO:0007669"/>
    <property type="project" value="InterPro"/>
</dbReference>
<dbReference type="AlphaFoldDB" id="A0A9D1GTQ5"/>
<accession>A0A9D1GTQ5</accession>
<reference evidence="12" key="2">
    <citation type="journal article" date="2021" name="PeerJ">
        <title>Extensive microbial diversity within the chicken gut microbiome revealed by metagenomics and culture.</title>
        <authorList>
            <person name="Gilroy R."/>
            <person name="Ravi A."/>
            <person name="Getino M."/>
            <person name="Pursley I."/>
            <person name="Horton D.L."/>
            <person name="Alikhan N.F."/>
            <person name="Baker D."/>
            <person name="Gharbi K."/>
            <person name="Hall N."/>
            <person name="Watson M."/>
            <person name="Adriaenssens E.M."/>
            <person name="Foster-Nyarko E."/>
            <person name="Jarju S."/>
            <person name="Secka A."/>
            <person name="Antonio M."/>
            <person name="Oren A."/>
            <person name="Chaudhuri R.R."/>
            <person name="La Ragione R."/>
            <person name="Hildebrand F."/>
            <person name="Pallen M.J."/>
        </authorList>
    </citation>
    <scope>NUCLEOTIDE SEQUENCE</scope>
    <source>
        <strain evidence="12">CHK33-4379</strain>
    </source>
</reference>
<dbReference type="PANTHER" id="PTHR43394:SF1">
    <property type="entry name" value="ATP-BINDING CASSETTE SUB-FAMILY B MEMBER 10, MITOCHONDRIAL"/>
    <property type="match status" value="1"/>
</dbReference>
<keyword evidence="2" id="KW-0813">Transport</keyword>
<dbReference type="InterPro" id="IPR039421">
    <property type="entry name" value="Type_1_exporter"/>
</dbReference>
<keyword evidence="3" id="KW-1003">Cell membrane</keyword>
<dbReference type="PANTHER" id="PTHR43394">
    <property type="entry name" value="ATP-DEPENDENT PERMEASE MDL1, MITOCHONDRIAL"/>
    <property type="match status" value="1"/>
</dbReference>
<feature type="domain" description="ABC transporter" evidence="10">
    <location>
        <begin position="366"/>
        <end position="601"/>
    </location>
</feature>
<evidence type="ECO:0000256" key="8">
    <source>
        <dbReference type="ARBA" id="ARBA00023136"/>
    </source>
</evidence>
<dbReference type="GO" id="GO:0005886">
    <property type="term" value="C:plasma membrane"/>
    <property type="evidence" value="ECO:0007669"/>
    <property type="project" value="UniProtKB-SubCell"/>
</dbReference>
<evidence type="ECO:0000256" key="4">
    <source>
        <dbReference type="ARBA" id="ARBA00022692"/>
    </source>
</evidence>
<dbReference type="InterPro" id="IPR027417">
    <property type="entry name" value="P-loop_NTPase"/>
</dbReference>
<dbReference type="InterPro" id="IPR003439">
    <property type="entry name" value="ABC_transporter-like_ATP-bd"/>
</dbReference>
<dbReference type="CDD" id="cd18541">
    <property type="entry name" value="ABC_6TM_TmrB_like"/>
    <property type="match status" value="1"/>
</dbReference>
<dbReference type="SUPFAM" id="SSF90123">
    <property type="entry name" value="ABC transporter transmembrane region"/>
    <property type="match status" value="1"/>
</dbReference>
<dbReference type="FunFam" id="3.40.50.300:FF:000221">
    <property type="entry name" value="Multidrug ABC transporter ATP-binding protein"/>
    <property type="match status" value="1"/>
</dbReference>
<protein>
    <submittedName>
        <fullName evidence="12">ABC transporter ATP-binding protein</fullName>
    </submittedName>
</protein>
<dbReference type="InterPro" id="IPR003593">
    <property type="entry name" value="AAA+_ATPase"/>
</dbReference>
<evidence type="ECO:0000313" key="13">
    <source>
        <dbReference type="Proteomes" id="UP000824136"/>
    </source>
</evidence>
<keyword evidence="6 12" id="KW-0067">ATP-binding</keyword>
<evidence type="ECO:0000256" key="1">
    <source>
        <dbReference type="ARBA" id="ARBA00004651"/>
    </source>
</evidence>
<name>A0A9D1GTQ5_9FIRM</name>
<dbReference type="PROSITE" id="PS50893">
    <property type="entry name" value="ABC_TRANSPORTER_2"/>
    <property type="match status" value="1"/>
</dbReference>
<dbReference type="PROSITE" id="PS50929">
    <property type="entry name" value="ABC_TM1F"/>
    <property type="match status" value="1"/>
</dbReference>
<feature type="transmembrane region" description="Helical" evidence="9">
    <location>
        <begin position="89"/>
        <end position="107"/>
    </location>
</feature>
<feature type="transmembrane region" description="Helical" evidence="9">
    <location>
        <begin position="160"/>
        <end position="180"/>
    </location>
</feature>